<feature type="compositionally biased region" description="Basic and acidic residues" evidence="5">
    <location>
        <begin position="324"/>
        <end position="359"/>
    </location>
</feature>
<dbReference type="GO" id="GO:1990414">
    <property type="term" value="P:replication-born double-strand break repair via sister chromatid exchange"/>
    <property type="evidence" value="ECO:0007669"/>
    <property type="project" value="EnsemblFungi"/>
</dbReference>
<dbReference type="STRING" id="913774.A0A0C3HE37"/>
<protein>
    <recommendedName>
        <fullName evidence="6">Deacetylase sirtuin-type domain-containing protein</fullName>
    </recommendedName>
</protein>
<dbReference type="HOGENOM" id="CLU_021544_4_1_1"/>
<reference evidence="8" key="2">
    <citation type="submission" date="2015-01" db="EMBL/GenBank/DDBJ databases">
        <title>Evolutionary Origins and Diversification of the Mycorrhizal Mutualists.</title>
        <authorList>
            <consortium name="DOE Joint Genome Institute"/>
            <consortium name="Mycorrhizal Genomics Consortium"/>
            <person name="Kohler A."/>
            <person name="Kuo A."/>
            <person name="Nagy L.G."/>
            <person name="Floudas D."/>
            <person name="Copeland A."/>
            <person name="Barry K.W."/>
            <person name="Cichocki N."/>
            <person name="Veneault-Fourrey C."/>
            <person name="LaButti K."/>
            <person name="Lindquist E.A."/>
            <person name="Lipzen A."/>
            <person name="Lundell T."/>
            <person name="Morin E."/>
            <person name="Murat C."/>
            <person name="Riley R."/>
            <person name="Ohm R."/>
            <person name="Sun H."/>
            <person name="Tunlid A."/>
            <person name="Henrissat B."/>
            <person name="Grigoriev I.V."/>
            <person name="Hibbett D.S."/>
            <person name="Martin F."/>
        </authorList>
    </citation>
    <scope>NUCLEOTIDE SEQUENCE [LARGE SCALE GENOMIC DNA]</scope>
    <source>
        <strain evidence="8">Zn</strain>
    </source>
</reference>
<feature type="binding site" evidence="4">
    <location>
        <position position="168"/>
    </location>
    <ligand>
        <name>Zn(2+)</name>
        <dbReference type="ChEBI" id="CHEBI:29105"/>
    </ligand>
</feature>
<sequence length="380" mass="42701">MPTIHVRPEVDFHMQEVADTIGKSKKVVVVTGAGISTNCGIPTNFDSSQGSSRPLRNFKGRDLFDSIIWADAYSTSIFYMFITSFRQKVFNDVKSTSPTHKFIRTLRDGGRLVRNYTQNIDSLEEREGLATDLGLGPGSRARFHAKTQRELECVQLHGSLVSLRCGLCGKLSRWDEAERESITLSGQAPDCPSCTEYNARRTGRGRRGLAVGRLRPDIVLYGEEHPSAHLVAPLVTYDLGLGPDVLLIMGTSLKVHGLKILVKEFAKAVHTKGGKVIFVNRTKPPESIWSDVIDYWVECDCDAWVLDLKDRREDIWLPQGTTSEEPKAQREPSREESAEVKPKPDTRKTVRPQSTRDDKMSGVYHTFRILDLLSDLKDDR</sequence>
<dbReference type="PANTHER" id="PTHR11085:SF8">
    <property type="entry name" value="NAD-DEPENDENT HISTONE DEACETYLASE HST3"/>
    <property type="match status" value="1"/>
</dbReference>
<evidence type="ECO:0000259" key="6">
    <source>
        <dbReference type="PROSITE" id="PS50305"/>
    </source>
</evidence>
<evidence type="ECO:0000256" key="5">
    <source>
        <dbReference type="SAM" id="MobiDB-lite"/>
    </source>
</evidence>
<dbReference type="FunCoup" id="A0A0C3HE37">
    <property type="interactions" value="103"/>
</dbReference>
<dbReference type="GO" id="GO:0070403">
    <property type="term" value="F:NAD+ binding"/>
    <property type="evidence" value="ECO:0007669"/>
    <property type="project" value="InterPro"/>
</dbReference>
<evidence type="ECO:0000256" key="3">
    <source>
        <dbReference type="ARBA" id="ARBA00023027"/>
    </source>
</evidence>
<dbReference type="GO" id="GO:0009299">
    <property type="term" value="P:mRNA transcription"/>
    <property type="evidence" value="ECO:0007669"/>
    <property type="project" value="EnsemblFungi"/>
</dbReference>
<dbReference type="InterPro" id="IPR026590">
    <property type="entry name" value="Ssirtuin_cat_dom"/>
</dbReference>
<dbReference type="Pfam" id="PF02146">
    <property type="entry name" value="SIR2"/>
    <property type="match status" value="1"/>
</dbReference>
<evidence type="ECO:0000256" key="2">
    <source>
        <dbReference type="ARBA" id="ARBA00022679"/>
    </source>
</evidence>
<gene>
    <name evidence="7" type="ORF">OIDMADRAFT_165156</name>
</gene>
<evidence type="ECO:0000313" key="8">
    <source>
        <dbReference type="Proteomes" id="UP000054321"/>
    </source>
</evidence>
<keyword evidence="3" id="KW-0520">NAD</keyword>
<comment type="similarity">
    <text evidence="1">Belongs to the sirtuin family. Class I subfamily.</text>
</comment>
<dbReference type="Gene3D" id="3.40.50.1220">
    <property type="entry name" value="TPP-binding domain"/>
    <property type="match status" value="1"/>
</dbReference>
<feature type="binding site" evidence="4">
    <location>
        <position position="194"/>
    </location>
    <ligand>
        <name>Zn(2+)</name>
        <dbReference type="ChEBI" id="CHEBI:29105"/>
    </ligand>
</feature>
<feature type="binding site" evidence="4">
    <location>
        <position position="165"/>
    </location>
    <ligand>
        <name>Zn(2+)</name>
        <dbReference type="ChEBI" id="CHEBI:29105"/>
    </ligand>
</feature>
<dbReference type="GO" id="GO:0031509">
    <property type="term" value="P:subtelomeric heterochromatin formation"/>
    <property type="evidence" value="ECO:0007669"/>
    <property type="project" value="EnsemblFungi"/>
</dbReference>
<dbReference type="EMBL" id="KN832877">
    <property type="protein sequence ID" value="KIN00552.1"/>
    <property type="molecule type" value="Genomic_DNA"/>
</dbReference>
<dbReference type="PANTHER" id="PTHR11085">
    <property type="entry name" value="NAD-DEPENDENT PROTEIN DEACYLASE SIRTUIN-5, MITOCHONDRIAL-RELATED"/>
    <property type="match status" value="1"/>
</dbReference>
<dbReference type="InterPro" id="IPR029035">
    <property type="entry name" value="DHS-like_NAD/FAD-binding_dom"/>
</dbReference>
<dbReference type="OrthoDB" id="2919105at2759"/>
<dbReference type="GO" id="GO:0017136">
    <property type="term" value="F:histone deacetylase activity, NAD-dependent"/>
    <property type="evidence" value="ECO:0007669"/>
    <property type="project" value="EnsemblFungi"/>
</dbReference>
<dbReference type="GO" id="GO:0046872">
    <property type="term" value="F:metal ion binding"/>
    <property type="evidence" value="ECO:0007669"/>
    <property type="project" value="UniProtKB-KW"/>
</dbReference>
<reference evidence="7 8" key="1">
    <citation type="submission" date="2014-04" db="EMBL/GenBank/DDBJ databases">
        <authorList>
            <consortium name="DOE Joint Genome Institute"/>
            <person name="Kuo A."/>
            <person name="Martino E."/>
            <person name="Perotto S."/>
            <person name="Kohler A."/>
            <person name="Nagy L.G."/>
            <person name="Floudas D."/>
            <person name="Copeland A."/>
            <person name="Barry K.W."/>
            <person name="Cichocki N."/>
            <person name="Veneault-Fourrey C."/>
            <person name="LaButti K."/>
            <person name="Lindquist E.A."/>
            <person name="Lipzen A."/>
            <person name="Lundell T."/>
            <person name="Morin E."/>
            <person name="Murat C."/>
            <person name="Sun H."/>
            <person name="Tunlid A."/>
            <person name="Henrissat B."/>
            <person name="Grigoriev I.V."/>
            <person name="Hibbett D.S."/>
            <person name="Martin F."/>
            <person name="Nordberg H.P."/>
            <person name="Cantor M.N."/>
            <person name="Hua S.X."/>
        </authorList>
    </citation>
    <scope>NUCLEOTIDE SEQUENCE [LARGE SCALE GENOMIC DNA]</scope>
    <source>
        <strain evidence="7 8">Zn</strain>
    </source>
</reference>
<keyword evidence="2" id="KW-0808">Transferase</keyword>
<dbReference type="Proteomes" id="UP000054321">
    <property type="component" value="Unassembled WGS sequence"/>
</dbReference>
<keyword evidence="8" id="KW-1185">Reference proteome</keyword>
<dbReference type="GO" id="GO:0000781">
    <property type="term" value="C:chromosome, telomeric region"/>
    <property type="evidence" value="ECO:0007669"/>
    <property type="project" value="GOC"/>
</dbReference>
<dbReference type="SUPFAM" id="SSF52467">
    <property type="entry name" value="DHS-like NAD/FAD-binding domain"/>
    <property type="match status" value="1"/>
</dbReference>
<feature type="region of interest" description="Disordered" evidence="5">
    <location>
        <begin position="319"/>
        <end position="359"/>
    </location>
</feature>
<dbReference type="GO" id="GO:0005634">
    <property type="term" value="C:nucleus"/>
    <property type="evidence" value="ECO:0007669"/>
    <property type="project" value="TreeGrafter"/>
</dbReference>
<accession>A0A0C3HE37</accession>
<dbReference type="InterPro" id="IPR003000">
    <property type="entry name" value="Sirtuin"/>
</dbReference>
<evidence type="ECO:0000313" key="7">
    <source>
        <dbReference type="EMBL" id="KIN00552.1"/>
    </source>
</evidence>
<evidence type="ECO:0000256" key="4">
    <source>
        <dbReference type="PROSITE-ProRule" id="PRU00236"/>
    </source>
</evidence>
<feature type="active site" description="Proton acceptor" evidence="4">
    <location>
        <position position="157"/>
    </location>
</feature>
<proteinExistence type="inferred from homology"/>
<feature type="non-terminal residue" evidence="7">
    <location>
        <position position="380"/>
    </location>
</feature>
<feature type="binding site" evidence="4">
    <location>
        <position position="191"/>
    </location>
    <ligand>
        <name>Zn(2+)</name>
        <dbReference type="ChEBI" id="CHEBI:29105"/>
    </ligand>
</feature>
<dbReference type="AlphaFoldDB" id="A0A0C3HE37"/>
<dbReference type="GO" id="GO:0046459">
    <property type="term" value="P:short-chain fatty acid metabolic process"/>
    <property type="evidence" value="ECO:0007669"/>
    <property type="project" value="EnsemblFungi"/>
</dbReference>
<dbReference type="PROSITE" id="PS50305">
    <property type="entry name" value="SIRTUIN"/>
    <property type="match status" value="1"/>
</dbReference>
<feature type="domain" description="Deacetylase sirtuin-type" evidence="6">
    <location>
        <begin position="7"/>
        <end position="317"/>
    </location>
</feature>
<name>A0A0C3HE37_OIDMZ</name>
<keyword evidence="4" id="KW-0862">Zinc</keyword>
<evidence type="ECO:0000256" key="1">
    <source>
        <dbReference type="ARBA" id="ARBA00006924"/>
    </source>
</evidence>
<dbReference type="InterPro" id="IPR050134">
    <property type="entry name" value="NAD-dep_sirtuin_deacylases"/>
</dbReference>
<dbReference type="InParanoid" id="A0A0C3HE37"/>
<keyword evidence="4" id="KW-0479">Metal-binding</keyword>
<organism evidence="7 8">
    <name type="scientific">Oidiodendron maius (strain Zn)</name>
    <dbReference type="NCBI Taxonomy" id="913774"/>
    <lineage>
        <taxon>Eukaryota</taxon>
        <taxon>Fungi</taxon>
        <taxon>Dikarya</taxon>
        <taxon>Ascomycota</taxon>
        <taxon>Pezizomycotina</taxon>
        <taxon>Leotiomycetes</taxon>
        <taxon>Leotiomycetes incertae sedis</taxon>
        <taxon>Myxotrichaceae</taxon>
        <taxon>Oidiodendron</taxon>
    </lineage>
</organism>